<evidence type="ECO:0000313" key="2">
    <source>
        <dbReference type="Proteomes" id="UP000001194"/>
    </source>
</evidence>
<dbReference type="KEGG" id="lbc:LACBIDRAFT_335187"/>
<gene>
    <name evidence="1" type="ORF">LACBIDRAFT_335187</name>
</gene>
<dbReference type="OrthoDB" id="3047760at2759"/>
<dbReference type="Proteomes" id="UP000001194">
    <property type="component" value="Unassembled WGS sequence"/>
</dbReference>
<reference evidence="1 2" key="1">
    <citation type="journal article" date="2008" name="Nature">
        <title>The genome of Laccaria bicolor provides insights into mycorrhizal symbiosis.</title>
        <authorList>
            <person name="Martin F."/>
            <person name="Aerts A."/>
            <person name="Ahren D."/>
            <person name="Brun A."/>
            <person name="Danchin E.G.J."/>
            <person name="Duchaussoy F."/>
            <person name="Gibon J."/>
            <person name="Kohler A."/>
            <person name="Lindquist E."/>
            <person name="Pereda V."/>
            <person name="Salamov A."/>
            <person name="Shapiro H.J."/>
            <person name="Wuyts J."/>
            <person name="Blaudez D."/>
            <person name="Buee M."/>
            <person name="Brokstein P."/>
            <person name="Canbaeck B."/>
            <person name="Cohen D."/>
            <person name="Courty P.E."/>
            <person name="Coutinho P.M."/>
            <person name="Delaruelle C."/>
            <person name="Detter J.C."/>
            <person name="Deveau A."/>
            <person name="DiFazio S."/>
            <person name="Duplessis S."/>
            <person name="Fraissinet-Tachet L."/>
            <person name="Lucic E."/>
            <person name="Frey-Klett P."/>
            <person name="Fourrey C."/>
            <person name="Feussner I."/>
            <person name="Gay G."/>
            <person name="Grimwood J."/>
            <person name="Hoegger P.J."/>
            <person name="Jain P."/>
            <person name="Kilaru S."/>
            <person name="Labbe J."/>
            <person name="Lin Y.C."/>
            <person name="Legue V."/>
            <person name="Le Tacon F."/>
            <person name="Marmeisse R."/>
            <person name="Melayah D."/>
            <person name="Montanini B."/>
            <person name="Muratet M."/>
            <person name="Nehls U."/>
            <person name="Niculita-Hirzel H."/>
            <person name="Oudot-Le Secq M.P."/>
            <person name="Peter M."/>
            <person name="Quesneville H."/>
            <person name="Rajashekar B."/>
            <person name="Reich M."/>
            <person name="Rouhier N."/>
            <person name="Schmutz J."/>
            <person name="Yin T."/>
            <person name="Chalot M."/>
            <person name="Henrissat B."/>
            <person name="Kuees U."/>
            <person name="Lucas S."/>
            <person name="Van de Peer Y."/>
            <person name="Podila G.K."/>
            <person name="Polle A."/>
            <person name="Pukkila P.J."/>
            <person name="Richardson P.M."/>
            <person name="Rouze P."/>
            <person name="Sanders I.R."/>
            <person name="Stajich J.E."/>
            <person name="Tunlid A."/>
            <person name="Tuskan G."/>
            <person name="Grigoriev I.V."/>
        </authorList>
    </citation>
    <scope>NUCLEOTIDE SEQUENCE [LARGE SCALE GENOMIC DNA]</scope>
    <source>
        <strain evidence="2">S238N-H82 / ATCC MYA-4686</strain>
    </source>
</reference>
<accession>B0E1M3</accession>
<dbReference type="InParanoid" id="B0E1M3"/>
<dbReference type="RefSeq" id="XP_001890073.1">
    <property type="nucleotide sequence ID" value="XM_001890038.1"/>
</dbReference>
<keyword evidence="2" id="KW-1185">Reference proteome</keyword>
<name>B0E1M3_LACBS</name>
<protein>
    <submittedName>
        <fullName evidence="1">Predicted protein</fullName>
    </submittedName>
</protein>
<proteinExistence type="predicted"/>
<dbReference type="HOGENOM" id="CLU_143635_0_0_1"/>
<dbReference type="EMBL" id="DS547168">
    <property type="protein sequence ID" value="EDQ99263.1"/>
    <property type="molecule type" value="Genomic_DNA"/>
</dbReference>
<dbReference type="AlphaFoldDB" id="B0E1M3"/>
<sequence length="154" mass="17232">MCASLWNLLNVKGLNLRYLWKLLDINNQLTAGFNQMNQQLAVALAISRNTRVLAHNRLHDVPRAYRPLYKTIPGNGLNLANHIYANFANVQDILIAPAEEPAVGTVPPNFSTNFSAYTTADFVRLIIFYNEDFGIVVGDTIESSINKLCGFLTY</sequence>
<organism evidence="2">
    <name type="scientific">Laccaria bicolor (strain S238N-H82 / ATCC MYA-4686)</name>
    <name type="common">Bicoloured deceiver</name>
    <name type="synonym">Laccaria laccata var. bicolor</name>
    <dbReference type="NCBI Taxonomy" id="486041"/>
    <lineage>
        <taxon>Eukaryota</taxon>
        <taxon>Fungi</taxon>
        <taxon>Dikarya</taxon>
        <taxon>Basidiomycota</taxon>
        <taxon>Agaricomycotina</taxon>
        <taxon>Agaricomycetes</taxon>
        <taxon>Agaricomycetidae</taxon>
        <taxon>Agaricales</taxon>
        <taxon>Agaricineae</taxon>
        <taxon>Hydnangiaceae</taxon>
        <taxon>Laccaria</taxon>
    </lineage>
</organism>
<evidence type="ECO:0000313" key="1">
    <source>
        <dbReference type="EMBL" id="EDQ99263.1"/>
    </source>
</evidence>
<dbReference type="GeneID" id="6085750"/>